<gene>
    <name evidence="2" type="ORF">JCM19274_3925</name>
    <name evidence="1" type="ORF">JCM19300_2931</name>
</gene>
<accession>A0A090WW15</accession>
<evidence type="ECO:0000313" key="4">
    <source>
        <dbReference type="Proteomes" id="UP000029644"/>
    </source>
</evidence>
<protein>
    <submittedName>
        <fullName evidence="2">Uncharacterized protein</fullName>
    </submittedName>
</protein>
<evidence type="ECO:0000313" key="2">
    <source>
        <dbReference type="EMBL" id="GAL81181.1"/>
    </source>
</evidence>
<organism evidence="2 3">
    <name type="scientific">Algibacter lectus</name>
    <dbReference type="NCBI Taxonomy" id="221126"/>
    <lineage>
        <taxon>Bacteria</taxon>
        <taxon>Pseudomonadati</taxon>
        <taxon>Bacteroidota</taxon>
        <taxon>Flavobacteriia</taxon>
        <taxon>Flavobacteriales</taxon>
        <taxon>Flavobacteriaceae</taxon>
        <taxon>Algibacter</taxon>
    </lineage>
</organism>
<reference evidence="3 4" key="1">
    <citation type="journal article" date="2014" name="Genome Announc.">
        <title>Draft Genome Sequences of Marine Flavobacterium Algibacter lectus Strains SS8 and NR4.</title>
        <authorList>
            <person name="Takatani N."/>
            <person name="Nakanishi M."/>
            <person name="Meirelles P."/>
            <person name="Mino S."/>
            <person name="Suda W."/>
            <person name="Oshima K."/>
            <person name="Hattori M."/>
            <person name="Ohkuma M."/>
            <person name="Hosokawa M."/>
            <person name="Miyashita K."/>
            <person name="Thompson F.L."/>
            <person name="Niwa A."/>
            <person name="Sawabe T."/>
            <person name="Sawabe T."/>
        </authorList>
    </citation>
    <scope>NUCLEOTIDE SEQUENCE [LARGE SCALE GENOMIC DNA]</scope>
    <source>
        <strain evidence="2">JCM 19274</strain>
        <strain evidence="1 4">JCM 19300</strain>
        <strain evidence="3">JCM19274</strain>
    </source>
</reference>
<dbReference type="Proteomes" id="UP000029643">
    <property type="component" value="Unassembled WGS sequence"/>
</dbReference>
<evidence type="ECO:0000313" key="3">
    <source>
        <dbReference type="Proteomes" id="UP000029643"/>
    </source>
</evidence>
<dbReference type="EMBL" id="BBNQ01000005">
    <property type="protein sequence ID" value="GAL62180.1"/>
    <property type="molecule type" value="Genomic_DNA"/>
</dbReference>
<comment type="caution">
    <text evidence="2">The sequence shown here is derived from an EMBL/GenBank/DDBJ whole genome shotgun (WGS) entry which is preliminary data.</text>
</comment>
<name>A0A090WW15_9FLAO</name>
<dbReference type="EMBL" id="BBNU01000014">
    <property type="protein sequence ID" value="GAL81181.1"/>
    <property type="molecule type" value="Genomic_DNA"/>
</dbReference>
<proteinExistence type="predicted"/>
<dbReference type="Proteomes" id="UP000029644">
    <property type="component" value="Unassembled WGS sequence"/>
</dbReference>
<evidence type="ECO:0000313" key="1">
    <source>
        <dbReference type="EMBL" id="GAL62180.1"/>
    </source>
</evidence>
<sequence>MLKKNNEKVENIFTDGMSNFFTKLLLFVFSPNKDNGFDDNLR</sequence>
<dbReference type="AlphaFoldDB" id="A0A090WW15"/>